<evidence type="ECO:0000313" key="5">
    <source>
        <dbReference type="EMBL" id="GAA4779971.1"/>
    </source>
</evidence>
<dbReference type="RefSeq" id="WP_345411675.1">
    <property type="nucleotide sequence ID" value="NZ_BAABHO010000006.1"/>
</dbReference>
<feature type="domain" description="HTH hxlR-type" evidence="4">
    <location>
        <begin position="2"/>
        <end position="105"/>
    </location>
</feature>
<organism evidence="5 6">
    <name type="scientific">Actinomycetospora chlora</name>
    <dbReference type="NCBI Taxonomy" id="663608"/>
    <lineage>
        <taxon>Bacteria</taxon>
        <taxon>Bacillati</taxon>
        <taxon>Actinomycetota</taxon>
        <taxon>Actinomycetes</taxon>
        <taxon>Pseudonocardiales</taxon>
        <taxon>Pseudonocardiaceae</taxon>
        <taxon>Actinomycetospora</taxon>
    </lineage>
</organism>
<dbReference type="EMBL" id="BAABHO010000006">
    <property type="protein sequence ID" value="GAA4779971.1"/>
    <property type="molecule type" value="Genomic_DNA"/>
</dbReference>
<keyword evidence="6" id="KW-1185">Reference proteome</keyword>
<dbReference type="PANTHER" id="PTHR33204">
    <property type="entry name" value="TRANSCRIPTIONAL REGULATOR, MARR FAMILY"/>
    <property type="match status" value="1"/>
</dbReference>
<reference evidence="6" key="1">
    <citation type="journal article" date="2019" name="Int. J. Syst. Evol. Microbiol.">
        <title>The Global Catalogue of Microorganisms (GCM) 10K type strain sequencing project: providing services to taxonomists for standard genome sequencing and annotation.</title>
        <authorList>
            <consortium name="The Broad Institute Genomics Platform"/>
            <consortium name="The Broad Institute Genome Sequencing Center for Infectious Disease"/>
            <person name="Wu L."/>
            <person name="Ma J."/>
        </authorList>
    </citation>
    <scope>NUCLEOTIDE SEQUENCE [LARGE SCALE GENOMIC DNA]</scope>
    <source>
        <strain evidence="6">JCM 17979</strain>
    </source>
</reference>
<accession>A0ABP9AFH9</accession>
<keyword evidence="1" id="KW-0805">Transcription regulation</keyword>
<dbReference type="SUPFAM" id="SSF46785">
    <property type="entry name" value="Winged helix' DNA-binding domain"/>
    <property type="match status" value="1"/>
</dbReference>
<dbReference type="Pfam" id="PF01638">
    <property type="entry name" value="HxlR"/>
    <property type="match status" value="1"/>
</dbReference>
<protein>
    <recommendedName>
        <fullName evidence="4">HTH hxlR-type domain-containing protein</fullName>
    </recommendedName>
</protein>
<dbReference type="InterPro" id="IPR002577">
    <property type="entry name" value="HTH_HxlR"/>
</dbReference>
<sequence>MCSREPVPPEVRALAALLERRWSLSVLYAAHLGAVRFSEFEQALGQVPPATLAARLADLEDAGLMERRVLHTRPPRTEYVLTAEGHRLAPMLEALTACSRDRRPR</sequence>
<gene>
    <name evidence="5" type="ORF">GCM10023200_11560</name>
</gene>
<keyword evidence="2" id="KW-0238">DNA-binding</keyword>
<dbReference type="Proteomes" id="UP001500928">
    <property type="component" value="Unassembled WGS sequence"/>
</dbReference>
<evidence type="ECO:0000256" key="3">
    <source>
        <dbReference type="ARBA" id="ARBA00023163"/>
    </source>
</evidence>
<evidence type="ECO:0000256" key="2">
    <source>
        <dbReference type="ARBA" id="ARBA00023125"/>
    </source>
</evidence>
<dbReference type="InterPro" id="IPR036390">
    <property type="entry name" value="WH_DNA-bd_sf"/>
</dbReference>
<dbReference type="PANTHER" id="PTHR33204:SF18">
    <property type="entry name" value="TRANSCRIPTIONAL REGULATORY PROTEIN"/>
    <property type="match status" value="1"/>
</dbReference>
<evidence type="ECO:0000313" key="6">
    <source>
        <dbReference type="Proteomes" id="UP001500928"/>
    </source>
</evidence>
<comment type="caution">
    <text evidence="5">The sequence shown here is derived from an EMBL/GenBank/DDBJ whole genome shotgun (WGS) entry which is preliminary data.</text>
</comment>
<keyword evidence="3" id="KW-0804">Transcription</keyword>
<dbReference type="Gene3D" id="1.10.10.10">
    <property type="entry name" value="Winged helix-like DNA-binding domain superfamily/Winged helix DNA-binding domain"/>
    <property type="match status" value="1"/>
</dbReference>
<dbReference type="InterPro" id="IPR036388">
    <property type="entry name" value="WH-like_DNA-bd_sf"/>
</dbReference>
<evidence type="ECO:0000259" key="4">
    <source>
        <dbReference type="PROSITE" id="PS51118"/>
    </source>
</evidence>
<dbReference type="PROSITE" id="PS51118">
    <property type="entry name" value="HTH_HXLR"/>
    <property type="match status" value="1"/>
</dbReference>
<name>A0ABP9AFH9_9PSEU</name>
<evidence type="ECO:0000256" key="1">
    <source>
        <dbReference type="ARBA" id="ARBA00023015"/>
    </source>
</evidence>
<proteinExistence type="predicted"/>